<dbReference type="PANTHER" id="PTHR40765">
    <property type="entry name" value="ESX-2 SECRETION SYSTEM ATPASE ECCB2"/>
    <property type="match status" value="1"/>
</dbReference>
<comment type="similarity">
    <text evidence="2">Belongs to the EccB family.</text>
</comment>
<dbReference type="NCBIfam" id="TIGR03919">
    <property type="entry name" value="T7SS_EccB"/>
    <property type="match status" value="1"/>
</dbReference>
<dbReference type="RefSeq" id="WP_043647734.1">
    <property type="nucleotide sequence ID" value="NZ_JBIAMX010000003.1"/>
</dbReference>
<name>A0ABW6PJK2_9NOCA</name>
<feature type="transmembrane region" description="Helical" evidence="10">
    <location>
        <begin position="44"/>
        <end position="64"/>
    </location>
</feature>
<evidence type="ECO:0000256" key="3">
    <source>
        <dbReference type="ARBA" id="ARBA00022475"/>
    </source>
</evidence>
<evidence type="ECO:0000256" key="9">
    <source>
        <dbReference type="ARBA" id="ARBA00023136"/>
    </source>
</evidence>
<dbReference type="Gene3D" id="2.40.50.910">
    <property type="entry name" value="Type VII secretion system EccB, repeat 3 domain"/>
    <property type="match status" value="1"/>
</dbReference>
<dbReference type="Pfam" id="PF05108">
    <property type="entry name" value="T7SS_ESX1_EccB"/>
    <property type="match status" value="1"/>
</dbReference>
<dbReference type="InterPro" id="IPR044857">
    <property type="entry name" value="T7SS_EccB_R1"/>
</dbReference>
<dbReference type="PANTHER" id="PTHR40765:SF2">
    <property type="entry name" value="ESX-2 SECRETION SYSTEM ATPASE ECCB2"/>
    <property type="match status" value="1"/>
</dbReference>
<sequence length="500" mass="51607">MPAQLTTKAQVNGYRFLLRRLDHALIRRDVRMLHDPMRSQSRSLWVGAVLGLLIVAGAAILGFLKPQGAIGDSLIVSGKQSGALYVVVQSKDGTKTLHPVLNLASARLIAGKAESPHGVKDAKLDSLPRGPLLGIPGAPSALPGSAQGPSSDWTLCETTQLSSAGSAAGSTGGLTTALVGKPVLGERIRAAGPDDALLVRRNDKTYLVYQGTRVEVDPANSVLARTLGLTGQKPRPVGTGFLGATTEGPALTVPAVPEAGRPGPGKLSNVPVGGIISVPGGGRAGGEQLYVVLADGVQPVSEFTAALLRNADSHGMREIAVVPPDMLDQMSVRHTLPIDHFPARAPKLLAAEDAPVACVSWSKNPGTAAKSDRVDGPGERATVTMLTGMTLPLPDSAKPVALASADGTGDRMDAVYLRPTTGEYVQVTGIDPGSPRRESLFYVADNGIRYGIPDAATAAVLGLGDTPRLAPWSVIGQLVPGPTLSAKDALTSFDSLPSAK</sequence>
<evidence type="ECO:0000256" key="4">
    <source>
        <dbReference type="ARBA" id="ARBA00022692"/>
    </source>
</evidence>
<gene>
    <name evidence="11" type="primary">eccB</name>
    <name evidence="11" type="ORF">ACFYTF_07040</name>
</gene>
<evidence type="ECO:0000256" key="8">
    <source>
        <dbReference type="ARBA" id="ARBA00022989"/>
    </source>
</evidence>
<dbReference type="InterPro" id="IPR007795">
    <property type="entry name" value="T7SS_EccB"/>
</dbReference>
<evidence type="ECO:0000256" key="10">
    <source>
        <dbReference type="SAM" id="Phobius"/>
    </source>
</evidence>
<comment type="subcellular location">
    <subcellularLocation>
        <location evidence="1">Cell membrane</location>
        <topology evidence="1">Single-pass membrane protein</topology>
    </subcellularLocation>
</comment>
<dbReference type="Proteomes" id="UP001601444">
    <property type="component" value="Unassembled WGS sequence"/>
</dbReference>
<dbReference type="EMBL" id="JBIAMX010000003">
    <property type="protein sequence ID" value="MFF0542576.1"/>
    <property type="molecule type" value="Genomic_DNA"/>
</dbReference>
<keyword evidence="8 10" id="KW-1133">Transmembrane helix</keyword>
<dbReference type="Gene3D" id="3.30.2390.20">
    <property type="entry name" value="Type VII secretion system EccB, repeat 1 domain"/>
    <property type="match status" value="1"/>
</dbReference>
<keyword evidence="3" id="KW-1003">Cell membrane</keyword>
<evidence type="ECO:0000256" key="5">
    <source>
        <dbReference type="ARBA" id="ARBA00022741"/>
    </source>
</evidence>
<keyword evidence="7" id="KW-0067">ATP-binding</keyword>
<keyword evidence="4 10" id="KW-0812">Transmembrane</keyword>
<evidence type="ECO:0000256" key="1">
    <source>
        <dbReference type="ARBA" id="ARBA00004162"/>
    </source>
</evidence>
<dbReference type="InterPro" id="IPR042485">
    <property type="entry name" value="T7SS_EccB_R3"/>
</dbReference>
<keyword evidence="6" id="KW-0378">Hydrolase</keyword>
<keyword evidence="5" id="KW-0547">Nucleotide-binding</keyword>
<evidence type="ECO:0000313" key="11">
    <source>
        <dbReference type="EMBL" id="MFF0542576.1"/>
    </source>
</evidence>
<keyword evidence="9 10" id="KW-0472">Membrane</keyword>
<evidence type="ECO:0000313" key="12">
    <source>
        <dbReference type="Proteomes" id="UP001601444"/>
    </source>
</evidence>
<comment type="caution">
    <text evidence="11">The sequence shown here is derived from an EMBL/GenBank/DDBJ whole genome shotgun (WGS) entry which is preliminary data.</text>
</comment>
<organism evidence="11 12">
    <name type="scientific">Nocardia thailandica</name>
    <dbReference type="NCBI Taxonomy" id="257275"/>
    <lineage>
        <taxon>Bacteria</taxon>
        <taxon>Bacillati</taxon>
        <taxon>Actinomycetota</taxon>
        <taxon>Actinomycetes</taxon>
        <taxon>Mycobacteriales</taxon>
        <taxon>Nocardiaceae</taxon>
        <taxon>Nocardia</taxon>
    </lineage>
</organism>
<reference evidence="11 12" key="1">
    <citation type="submission" date="2024-10" db="EMBL/GenBank/DDBJ databases">
        <title>The Natural Products Discovery Center: Release of the First 8490 Sequenced Strains for Exploring Actinobacteria Biosynthetic Diversity.</title>
        <authorList>
            <person name="Kalkreuter E."/>
            <person name="Kautsar S.A."/>
            <person name="Yang D."/>
            <person name="Bader C.D."/>
            <person name="Teijaro C.N."/>
            <person name="Fluegel L."/>
            <person name="Davis C.M."/>
            <person name="Simpson J.R."/>
            <person name="Lauterbach L."/>
            <person name="Steele A.D."/>
            <person name="Gui C."/>
            <person name="Meng S."/>
            <person name="Li G."/>
            <person name="Viehrig K."/>
            <person name="Ye F."/>
            <person name="Su P."/>
            <person name="Kiefer A.F."/>
            <person name="Nichols A."/>
            <person name="Cepeda A.J."/>
            <person name="Yan W."/>
            <person name="Fan B."/>
            <person name="Jiang Y."/>
            <person name="Adhikari A."/>
            <person name="Zheng C.-J."/>
            <person name="Schuster L."/>
            <person name="Cowan T.M."/>
            <person name="Smanski M.J."/>
            <person name="Chevrette M.G."/>
            <person name="De Carvalho L.P.S."/>
            <person name="Shen B."/>
        </authorList>
    </citation>
    <scope>NUCLEOTIDE SEQUENCE [LARGE SCALE GENOMIC DNA]</scope>
    <source>
        <strain evidence="11 12">NPDC004045</strain>
    </source>
</reference>
<evidence type="ECO:0000256" key="6">
    <source>
        <dbReference type="ARBA" id="ARBA00022801"/>
    </source>
</evidence>
<evidence type="ECO:0000256" key="7">
    <source>
        <dbReference type="ARBA" id="ARBA00022840"/>
    </source>
</evidence>
<evidence type="ECO:0000256" key="2">
    <source>
        <dbReference type="ARBA" id="ARBA00008149"/>
    </source>
</evidence>
<proteinExistence type="inferred from homology"/>
<protein>
    <submittedName>
        <fullName evidence="11">Type VII secretion protein EccB</fullName>
    </submittedName>
</protein>
<accession>A0ABW6PJK2</accession>
<keyword evidence="12" id="KW-1185">Reference proteome</keyword>